<dbReference type="EC" id="2.7.7.65" evidence="2"/>
<evidence type="ECO:0000313" key="8">
    <source>
        <dbReference type="Proteomes" id="UP000317839"/>
    </source>
</evidence>
<dbReference type="InterPro" id="IPR001789">
    <property type="entry name" value="Sig_transdc_resp-reg_receiver"/>
</dbReference>
<dbReference type="InterPro" id="IPR050469">
    <property type="entry name" value="Diguanylate_Cyclase"/>
</dbReference>
<dbReference type="InterPro" id="IPR011006">
    <property type="entry name" value="CheY-like_superfamily"/>
</dbReference>
<feature type="domain" description="GGDEF" evidence="6">
    <location>
        <begin position="168"/>
        <end position="295"/>
    </location>
</feature>
<dbReference type="PANTHER" id="PTHR45138">
    <property type="entry name" value="REGULATORY COMPONENTS OF SENSORY TRANSDUCTION SYSTEM"/>
    <property type="match status" value="1"/>
</dbReference>
<organism evidence="7 8">
    <name type="scientific">Aliikangiella marina</name>
    <dbReference type="NCBI Taxonomy" id="1712262"/>
    <lineage>
        <taxon>Bacteria</taxon>
        <taxon>Pseudomonadati</taxon>
        <taxon>Pseudomonadota</taxon>
        <taxon>Gammaproteobacteria</taxon>
        <taxon>Oceanospirillales</taxon>
        <taxon>Pleioneaceae</taxon>
        <taxon>Aliikangiella</taxon>
    </lineage>
</organism>
<evidence type="ECO:0000256" key="1">
    <source>
        <dbReference type="ARBA" id="ARBA00001946"/>
    </source>
</evidence>
<dbReference type="NCBIfam" id="TIGR00254">
    <property type="entry name" value="GGDEF"/>
    <property type="match status" value="1"/>
</dbReference>
<dbReference type="GO" id="GO:0000160">
    <property type="term" value="P:phosphorelay signal transduction system"/>
    <property type="evidence" value="ECO:0007669"/>
    <property type="project" value="InterPro"/>
</dbReference>
<reference evidence="7 8" key="1">
    <citation type="submission" date="2019-06" db="EMBL/GenBank/DDBJ databases">
        <title>Draft genome of Aliikangiella marina GYP-15.</title>
        <authorList>
            <person name="Wang G."/>
        </authorList>
    </citation>
    <scope>NUCLEOTIDE SEQUENCE [LARGE SCALE GENOMIC DNA]</scope>
    <source>
        <strain evidence="7 8">GYP-15</strain>
    </source>
</reference>
<proteinExistence type="predicted"/>
<dbReference type="OrthoDB" id="9812260at2"/>
<dbReference type="Proteomes" id="UP000317839">
    <property type="component" value="Unassembled WGS sequence"/>
</dbReference>
<dbReference type="PANTHER" id="PTHR45138:SF9">
    <property type="entry name" value="DIGUANYLATE CYCLASE DGCM-RELATED"/>
    <property type="match status" value="1"/>
</dbReference>
<dbReference type="GO" id="GO:0005886">
    <property type="term" value="C:plasma membrane"/>
    <property type="evidence" value="ECO:0007669"/>
    <property type="project" value="TreeGrafter"/>
</dbReference>
<dbReference type="CDD" id="cd01949">
    <property type="entry name" value="GGDEF"/>
    <property type="match status" value="1"/>
</dbReference>
<dbReference type="EMBL" id="VIKR01000004">
    <property type="protein sequence ID" value="TQV73188.1"/>
    <property type="molecule type" value="Genomic_DNA"/>
</dbReference>
<comment type="cofactor">
    <cofactor evidence="1">
        <name>Mg(2+)</name>
        <dbReference type="ChEBI" id="CHEBI:18420"/>
    </cofactor>
</comment>
<evidence type="ECO:0000313" key="7">
    <source>
        <dbReference type="EMBL" id="TQV73188.1"/>
    </source>
</evidence>
<dbReference type="PROSITE" id="PS50110">
    <property type="entry name" value="RESPONSE_REGULATORY"/>
    <property type="match status" value="1"/>
</dbReference>
<gene>
    <name evidence="7" type="ORF">FLL45_17220</name>
</gene>
<feature type="modified residue" description="4-aspartylphosphate" evidence="4">
    <location>
        <position position="58"/>
    </location>
</feature>
<dbReference type="AlphaFoldDB" id="A0A545T7L2"/>
<keyword evidence="8" id="KW-1185">Reference proteome</keyword>
<dbReference type="InterPro" id="IPR000160">
    <property type="entry name" value="GGDEF_dom"/>
</dbReference>
<dbReference type="Pfam" id="PF00072">
    <property type="entry name" value="Response_reg"/>
    <property type="match status" value="1"/>
</dbReference>
<dbReference type="GO" id="GO:0052621">
    <property type="term" value="F:diguanylate cyclase activity"/>
    <property type="evidence" value="ECO:0007669"/>
    <property type="project" value="UniProtKB-EC"/>
</dbReference>
<dbReference type="PROSITE" id="PS50887">
    <property type="entry name" value="GGDEF"/>
    <property type="match status" value="1"/>
</dbReference>
<evidence type="ECO:0000256" key="3">
    <source>
        <dbReference type="ARBA" id="ARBA00034247"/>
    </source>
</evidence>
<dbReference type="RefSeq" id="WP_142943320.1">
    <property type="nucleotide sequence ID" value="NZ_VIKR01000004.1"/>
</dbReference>
<evidence type="ECO:0000256" key="4">
    <source>
        <dbReference type="PROSITE-ProRule" id="PRU00169"/>
    </source>
</evidence>
<dbReference type="InterPro" id="IPR029787">
    <property type="entry name" value="Nucleotide_cyclase"/>
</dbReference>
<evidence type="ECO:0000259" key="5">
    <source>
        <dbReference type="PROSITE" id="PS50110"/>
    </source>
</evidence>
<evidence type="ECO:0000256" key="2">
    <source>
        <dbReference type="ARBA" id="ARBA00012528"/>
    </source>
</evidence>
<keyword evidence="4" id="KW-0597">Phosphoprotein</keyword>
<dbReference type="SMART" id="SM00267">
    <property type="entry name" value="GGDEF"/>
    <property type="match status" value="1"/>
</dbReference>
<dbReference type="Gene3D" id="3.30.70.270">
    <property type="match status" value="1"/>
</dbReference>
<dbReference type="Pfam" id="PF00990">
    <property type="entry name" value="GGDEF"/>
    <property type="match status" value="1"/>
</dbReference>
<protein>
    <recommendedName>
        <fullName evidence="2">diguanylate cyclase</fullName>
        <ecNumber evidence="2">2.7.7.65</ecNumber>
    </recommendedName>
</protein>
<dbReference type="SUPFAM" id="SSF55073">
    <property type="entry name" value="Nucleotide cyclase"/>
    <property type="match status" value="1"/>
</dbReference>
<accession>A0A545T7L2</accession>
<dbReference type="GO" id="GO:0043709">
    <property type="term" value="P:cell adhesion involved in single-species biofilm formation"/>
    <property type="evidence" value="ECO:0007669"/>
    <property type="project" value="TreeGrafter"/>
</dbReference>
<dbReference type="InterPro" id="IPR043128">
    <property type="entry name" value="Rev_trsase/Diguanyl_cyclase"/>
</dbReference>
<dbReference type="Gene3D" id="3.40.50.2300">
    <property type="match status" value="1"/>
</dbReference>
<sequence>MNPTNDKPVVLLVDDVAANIQLVANFLNDQYRIKVATEGKKSLQLAVTEPIPDLILLDIEMPVMDGYEVCRALKQDAETADIPIIFVTAKDDDAEEELGLELGAVDYITKPLRPAIVRARVNAHITLKQQRDQLQKMALIDQLTHLYNRHYLIETAPLKIANAIRHESPLCMVMIDIDFFKSVNDLYGHDKGDKVLQAVAGVIKANTRQGDIAARLGGEEFLLLLDHCDIEAAISKIEFIRNAIEELKPEGINVTASFGVTKLMDHDDDFDSFYKRADKAVYLAKDNGRNRIEIS</sequence>
<dbReference type="GO" id="GO:1902201">
    <property type="term" value="P:negative regulation of bacterial-type flagellum-dependent cell motility"/>
    <property type="evidence" value="ECO:0007669"/>
    <property type="project" value="TreeGrafter"/>
</dbReference>
<dbReference type="SUPFAM" id="SSF52172">
    <property type="entry name" value="CheY-like"/>
    <property type="match status" value="1"/>
</dbReference>
<comment type="catalytic activity">
    <reaction evidence="3">
        <text>2 GTP = 3',3'-c-di-GMP + 2 diphosphate</text>
        <dbReference type="Rhea" id="RHEA:24898"/>
        <dbReference type="ChEBI" id="CHEBI:33019"/>
        <dbReference type="ChEBI" id="CHEBI:37565"/>
        <dbReference type="ChEBI" id="CHEBI:58805"/>
        <dbReference type="EC" id="2.7.7.65"/>
    </reaction>
</comment>
<comment type="caution">
    <text evidence="7">The sequence shown here is derived from an EMBL/GenBank/DDBJ whole genome shotgun (WGS) entry which is preliminary data.</text>
</comment>
<feature type="domain" description="Response regulatory" evidence="5">
    <location>
        <begin position="9"/>
        <end position="125"/>
    </location>
</feature>
<dbReference type="SMART" id="SM00448">
    <property type="entry name" value="REC"/>
    <property type="match status" value="1"/>
</dbReference>
<evidence type="ECO:0000259" key="6">
    <source>
        <dbReference type="PROSITE" id="PS50887"/>
    </source>
</evidence>
<name>A0A545T7L2_9GAMM</name>
<dbReference type="FunFam" id="3.30.70.270:FF:000001">
    <property type="entry name" value="Diguanylate cyclase domain protein"/>
    <property type="match status" value="1"/>
</dbReference>